<feature type="compositionally biased region" description="Acidic residues" evidence="1">
    <location>
        <begin position="191"/>
        <end position="200"/>
    </location>
</feature>
<feature type="region of interest" description="Disordered" evidence="1">
    <location>
        <begin position="83"/>
        <end position="113"/>
    </location>
</feature>
<feature type="compositionally biased region" description="Basic and acidic residues" evidence="1">
    <location>
        <begin position="83"/>
        <end position="93"/>
    </location>
</feature>
<organism evidence="2 3">
    <name type="scientific">Neurospora hispaniola</name>
    <dbReference type="NCBI Taxonomy" id="588809"/>
    <lineage>
        <taxon>Eukaryota</taxon>
        <taxon>Fungi</taxon>
        <taxon>Dikarya</taxon>
        <taxon>Ascomycota</taxon>
        <taxon>Pezizomycotina</taxon>
        <taxon>Sordariomycetes</taxon>
        <taxon>Sordariomycetidae</taxon>
        <taxon>Sordariales</taxon>
        <taxon>Sordariaceae</taxon>
        <taxon>Neurospora</taxon>
    </lineage>
</organism>
<keyword evidence="3" id="KW-1185">Reference proteome</keyword>
<evidence type="ECO:0000313" key="3">
    <source>
        <dbReference type="Proteomes" id="UP001285908"/>
    </source>
</evidence>
<gene>
    <name evidence="2" type="ORF">B0T23DRAFT_392884</name>
</gene>
<evidence type="ECO:0000256" key="1">
    <source>
        <dbReference type="SAM" id="MobiDB-lite"/>
    </source>
</evidence>
<dbReference type="GeneID" id="87875656"/>
<feature type="region of interest" description="Disordered" evidence="1">
    <location>
        <begin position="181"/>
        <end position="200"/>
    </location>
</feature>
<dbReference type="Proteomes" id="UP001285908">
    <property type="component" value="Unassembled WGS sequence"/>
</dbReference>
<sequence>MTRLVWKEEADDEMQLEYADAVKAFQAKVHEFGYQIGAASDRTEAWRRYFVLSLKSLARDLPPNELDAVQAAVKELERKDMELAAKADEERVDTPTSSDKNGNGERPRAKAKNKTVYKPVNTPYRHRRPLQYIRFQIAGQSGNNTSSSPVYLDACGPATVAVLVQKKDVFDICTVANPNKTNKKRKVAKEEQEEEAQVGY</sequence>
<dbReference type="EMBL" id="JAULSX010000001">
    <property type="protein sequence ID" value="KAK3500399.1"/>
    <property type="molecule type" value="Genomic_DNA"/>
</dbReference>
<name>A0AAJ0IHC3_9PEZI</name>
<dbReference type="AlphaFoldDB" id="A0AAJ0IHC3"/>
<accession>A0AAJ0IHC3</accession>
<proteinExistence type="predicted"/>
<protein>
    <submittedName>
        <fullName evidence="2">Uncharacterized protein</fullName>
    </submittedName>
</protein>
<evidence type="ECO:0000313" key="2">
    <source>
        <dbReference type="EMBL" id="KAK3500399.1"/>
    </source>
</evidence>
<comment type="caution">
    <text evidence="2">The sequence shown here is derived from an EMBL/GenBank/DDBJ whole genome shotgun (WGS) entry which is preliminary data.</text>
</comment>
<dbReference type="RefSeq" id="XP_062698032.1">
    <property type="nucleotide sequence ID" value="XM_062838034.1"/>
</dbReference>
<reference evidence="2 3" key="1">
    <citation type="journal article" date="2023" name="Mol. Phylogenet. Evol.">
        <title>Genome-scale phylogeny and comparative genomics of the fungal order Sordariales.</title>
        <authorList>
            <person name="Hensen N."/>
            <person name="Bonometti L."/>
            <person name="Westerberg I."/>
            <person name="Brannstrom I.O."/>
            <person name="Guillou S."/>
            <person name="Cros-Aarteil S."/>
            <person name="Calhoun S."/>
            <person name="Haridas S."/>
            <person name="Kuo A."/>
            <person name="Mondo S."/>
            <person name="Pangilinan J."/>
            <person name="Riley R."/>
            <person name="LaButti K."/>
            <person name="Andreopoulos B."/>
            <person name="Lipzen A."/>
            <person name="Chen C."/>
            <person name="Yan M."/>
            <person name="Daum C."/>
            <person name="Ng V."/>
            <person name="Clum A."/>
            <person name="Steindorff A."/>
            <person name="Ohm R.A."/>
            <person name="Martin F."/>
            <person name="Silar P."/>
            <person name="Natvig D.O."/>
            <person name="Lalanne C."/>
            <person name="Gautier V."/>
            <person name="Ament-Velasquez S.L."/>
            <person name="Kruys A."/>
            <person name="Hutchinson M.I."/>
            <person name="Powell A.J."/>
            <person name="Barry K."/>
            <person name="Miller A.N."/>
            <person name="Grigoriev I.V."/>
            <person name="Debuchy R."/>
            <person name="Gladieux P."/>
            <person name="Hiltunen Thoren M."/>
            <person name="Johannesson H."/>
        </authorList>
    </citation>
    <scope>NUCLEOTIDE SEQUENCE [LARGE SCALE GENOMIC DNA]</scope>
    <source>
        <strain evidence="2 3">FGSC 10403</strain>
    </source>
</reference>